<evidence type="ECO:0000313" key="8">
    <source>
        <dbReference type="EMBL" id="PSC03465.1"/>
    </source>
</evidence>
<dbReference type="PANTHER" id="PTHR30629">
    <property type="entry name" value="PROPHAGE INTEGRASE"/>
    <property type="match status" value="1"/>
</dbReference>
<dbReference type="SUPFAM" id="SSF56349">
    <property type="entry name" value="DNA breaking-rejoining enzymes"/>
    <property type="match status" value="1"/>
</dbReference>
<feature type="domain" description="Tyr recombinase" evidence="6">
    <location>
        <begin position="231"/>
        <end position="404"/>
    </location>
</feature>
<dbReference type="Pfam" id="PF13356">
    <property type="entry name" value="Arm-DNA-bind_3"/>
    <property type="match status" value="1"/>
</dbReference>
<dbReference type="InterPro" id="IPR038488">
    <property type="entry name" value="Integrase_DNA-bd_sf"/>
</dbReference>
<accession>A0A2T1HP77</accession>
<name>A0A2T1HP77_9HYPH</name>
<dbReference type="Gene3D" id="1.10.443.10">
    <property type="entry name" value="Intergrase catalytic core"/>
    <property type="match status" value="1"/>
</dbReference>
<dbReference type="PANTHER" id="PTHR30629:SF2">
    <property type="entry name" value="PROPHAGE INTEGRASE INTS-RELATED"/>
    <property type="match status" value="1"/>
</dbReference>
<evidence type="ECO:0000259" key="7">
    <source>
        <dbReference type="PROSITE" id="PS51900"/>
    </source>
</evidence>
<dbReference type="InterPro" id="IPR010998">
    <property type="entry name" value="Integrase_recombinase_N"/>
</dbReference>
<evidence type="ECO:0000313" key="9">
    <source>
        <dbReference type="Proteomes" id="UP000239772"/>
    </source>
</evidence>
<dbReference type="InterPro" id="IPR004107">
    <property type="entry name" value="Integrase_SAM-like_N"/>
</dbReference>
<evidence type="ECO:0000256" key="5">
    <source>
        <dbReference type="PROSITE-ProRule" id="PRU01248"/>
    </source>
</evidence>
<dbReference type="Pfam" id="PF00589">
    <property type="entry name" value="Phage_integrase"/>
    <property type="match status" value="1"/>
</dbReference>
<dbReference type="OrthoDB" id="7615137at2"/>
<gene>
    <name evidence="8" type="ORF">SLNSH_18950</name>
</gene>
<organism evidence="8 9">
    <name type="scientific">Alsobacter soli</name>
    <dbReference type="NCBI Taxonomy" id="2109933"/>
    <lineage>
        <taxon>Bacteria</taxon>
        <taxon>Pseudomonadati</taxon>
        <taxon>Pseudomonadota</taxon>
        <taxon>Alphaproteobacteria</taxon>
        <taxon>Hyphomicrobiales</taxon>
        <taxon>Alsobacteraceae</taxon>
        <taxon>Alsobacter</taxon>
    </lineage>
</organism>
<dbReference type="EMBL" id="PVZS01000025">
    <property type="protein sequence ID" value="PSC03465.1"/>
    <property type="molecule type" value="Genomic_DNA"/>
</dbReference>
<comment type="similarity">
    <text evidence="1">Belongs to the 'phage' integrase family.</text>
</comment>
<dbReference type="Gene3D" id="3.30.160.390">
    <property type="entry name" value="Integrase, DNA-binding domain"/>
    <property type="match status" value="1"/>
</dbReference>
<keyword evidence="3 5" id="KW-0238">DNA-binding</keyword>
<dbReference type="PROSITE" id="PS51900">
    <property type="entry name" value="CB"/>
    <property type="match status" value="1"/>
</dbReference>
<protein>
    <submittedName>
        <fullName evidence="8">Integrase</fullName>
    </submittedName>
</protein>
<evidence type="ECO:0000256" key="3">
    <source>
        <dbReference type="ARBA" id="ARBA00023125"/>
    </source>
</evidence>
<dbReference type="CDD" id="cd00796">
    <property type="entry name" value="INT_Rci_Hp1_C"/>
    <property type="match status" value="1"/>
</dbReference>
<dbReference type="InterPro" id="IPR011010">
    <property type="entry name" value="DNA_brk_join_enz"/>
</dbReference>
<evidence type="ECO:0000259" key="6">
    <source>
        <dbReference type="PROSITE" id="PS51898"/>
    </source>
</evidence>
<feature type="domain" description="Core-binding (CB)" evidence="7">
    <location>
        <begin position="99"/>
        <end position="188"/>
    </location>
</feature>
<dbReference type="InterPro" id="IPR044068">
    <property type="entry name" value="CB"/>
</dbReference>
<dbReference type="RefSeq" id="WP_106338772.1">
    <property type="nucleotide sequence ID" value="NZ_PVZS01000025.1"/>
</dbReference>
<sequence length="432" mass="47446">MPTISKRTVDALIASATPGSLRDDALKGFVARLNRDGSLTYLFEYRAGRTRDALWRRMSIGRHGMFTPTTARQAAQELQSRVRMGEDPARERAIARTMPTLSTFADAFLDDAAAMAEAHPEKAKLRPRTVANYRSYLRVHIAPALGSIRIDNLTQQDVQRLHQRIGRTRPSTANRVVEFVGTLWRAAATQFKLEGTNPCGGVRAFKEMKRERYLSLNEIICLGRAITIAETTGVPIRIDATKPTSKHAPKGEQVVRIDPFAAAALRLLLISGARLREILHAEWSNIDLERGLLTVFGKTGRRHVLLSPPAVRLLESLPRCGPYVIPGALQGKPRADLNRPWRTVLRCAGLTGVRLHDLRHSFAALAAGSGASLPIIGKLLGHSQPQTTMRYAHLADAPVRDVLDRAGAQISSALQIEATVVPDRTAEPTACN</sequence>
<dbReference type="Gene3D" id="1.10.150.130">
    <property type="match status" value="1"/>
</dbReference>
<dbReference type="InterPro" id="IPR025166">
    <property type="entry name" value="Integrase_DNA_bind_dom"/>
</dbReference>
<evidence type="ECO:0000256" key="4">
    <source>
        <dbReference type="ARBA" id="ARBA00023172"/>
    </source>
</evidence>
<dbReference type="PROSITE" id="PS51898">
    <property type="entry name" value="TYR_RECOMBINASE"/>
    <property type="match status" value="1"/>
</dbReference>
<dbReference type="Pfam" id="PF14659">
    <property type="entry name" value="Phage_int_SAM_3"/>
    <property type="match status" value="1"/>
</dbReference>
<dbReference type="GO" id="GO:0006310">
    <property type="term" value="P:DNA recombination"/>
    <property type="evidence" value="ECO:0007669"/>
    <property type="project" value="UniProtKB-KW"/>
</dbReference>
<keyword evidence="2" id="KW-0229">DNA integration</keyword>
<proteinExistence type="inferred from homology"/>
<keyword evidence="9" id="KW-1185">Reference proteome</keyword>
<dbReference type="AlphaFoldDB" id="A0A2T1HP77"/>
<dbReference type="GO" id="GO:0015074">
    <property type="term" value="P:DNA integration"/>
    <property type="evidence" value="ECO:0007669"/>
    <property type="project" value="UniProtKB-KW"/>
</dbReference>
<dbReference type="InterPro" id="IPR002104">
    <property type="entry name" value="Integrase_catalytic"/>
</dbReference>
<comment type="caution">
    <text evidence="8">The sequence shown here is derived from an EMBL/GenBank/DDBJ whole genome shotgun (WGS) entry which is preliminary data.</text>
</comment>
<dbReference type="Proteomes" id="UP000239772">
    <property type="component" value="Unassembled WGS sequence"/>
</dbReference>
<evidence type="ECO:0000256" key="1">
    <source>
        <dbReference type="ARBA" id="ARBA00008857"/>
    </source>
</evidence>
<keyword evidence="4" id="KW-0233">DNA recombination</keyword>
<reference evidence="9" key="1">
    <citation type="submission" date="2018-03" db="EMBL/GenBank/DDBJ databases">
        <authorList>
            <person name="Sun L."/>
            <person name="Liu H."/>
            <person name="Chen W."/>
            <person name="Huang K."/>
            <person name="Liu W."/>
            <person name="Gao X."/>
        </authorList>
    </citation>
    <scope>NUCLEOTIDE SEQUENCE [LARGE SCALE GENOMIC DNA]</scope>
    <source>
        <strain evidence="9">SH9</strain>
    </source>
</reference>
<dbReference type="InterPro" id="IPR013762">
    <property type="entry name" value="Integrase-like_cat_sf"/>
</dbReference>
<dbReference type="GO" id="GO:0003677">
    <property type="term" value="F:DNA binding"/>
    <property type="evidence" value="ECO:0007669"/>
    <property type="project" value="UniProtKB-UniRule"/>
</dbReference>
<evidence type="ECO:0000256" key="2">
    <source>
        <dbReference type="ARBA" id="ARBA00022908"/>
    </source>
</evidence>
<dbReference type="InterPro" id="IPR050808">
    <property type="entry name" value="Phage_Integrase"/>
</dbReference>